<feature type="transmembrane region" description="Helical" evidence="2">
    <location>
        <begin position="288"/>
        <end position="309"/>
    </location>
</feature>
<dbReference type="Pfam" id="PF00258">
    <property type="entry name" value="Flavodoxin_1"/>
    <property type="match status" value="1"/>
</dbReference>
<proteinExistence type="predicted"/>
<feature type="transmembrane region" description="Helical" evidence="2">
    <location>
        <begin position="169"/>
        <end position="189"/>
    </location>
</feature>
<dbReference type="InterPro" id="IPR008254">
    <property type="entry name" value="Flavodoxin/NO_synth"/>
</dbReference>
<evidence type="ECO:0000256" key="1">
    <source>
        <dbReference type="ARBA" id="ARBA00022630"/>
    </source>
</evidence>
<protein>
    <submittedName>
        <fullName evidence="5">Nitric oxide synthase</fullName>
    </submittedName>
</protein>
<name>A0ABM6MKG3_CAPSP</name>
<organism evidence="5 6">
    <name type="scientific">Capnocytophaga sputigena</name>
    <dbReference type="NCBI Taxonomy" id="1019"/>
    <lineage>
        <taxon>Bacteria</taxon>
        <taxon>Pseudomonadati</taxon>
        <taxon>Bacteroidota</taxon>
        <taxon>Flavobacteriia</taxon>
        <taxon>Flavobacteriales</taxon>
        <taxon>Flavobacteriaceae</taxon>
        <taxon>Capnocytophaga</taxon>
    </lineage>
</organism>
<dbReference type="SUPFAM" id="SSF52218">
    <property type="entry name" value="Flavoproteins"/>
    <property type="match status" value="1"/>
</dbReference>
<evidence type="ECO:0000256" key="2">
    <source>
        <dbReference type="SAM" id="Phobius"/>
    </source>
</evidence>
<dbReference type="Gene3D" id="3.40.50.80">
    <property type="entry name" value="Nucleotide-binding domain of ferredoxin-NADP reductase (FNR) module"/>
    <property type="match status" value="1"/>
</dbReference>
<dbReference type="PROSITE" id="PS50902">
    <property type="entry name" value="FLAVODOXIN_LIKE"/>
    <property type="match status" value="1"/>
</dbReference>
<dbReference type="InterPro" id="IPR029039">
    <property type="entry name" value="Flavoprotein-like_sf"/>
</dbReference>
<evidence type="ECO:0000313" key="6">
    <source>
        <dbReference type="Proteomes" id="UP000217301"/>
    </source>
</evidence>
<keyword evidence="2" id="KW-1133">Transmembrane helix</keyword>
<dbReference type="Proteomes" id="UP000217301">
    <property type="component" value="Chromosome"/>
</dbReference>
<feature type="domain" description="Flavodoxin-like" evidence="3">
    <location>
        <begin position="331"/>
        <end position="466"/>
    </location>
</feature>
<keyword evidence="2" id="KW-0812">Transmembrane</keyword>
<dbReference type="Gene3D" id="2.40.30.10">
    <property type="entry name" value="Translation factors"/>
    <property type="match status" value="1"/>
</dbReference>
<keyword evidence="2" id="KW-0472">Membrane</keyword>
<feature type="transmembrane region" description="Helical" evidence="2">
    <location>
        <begin position="122"/>
        <end position="143"/>
    </location>
</feature>
<gene>
    <name evidence="5" type="ORF">CGC55_08670</name>
</gene>
<dbReference type="InterPro" id="IPR005625">
    <property type="entry name" value="PepSY-ass_TM"/>
</dbReference>
<dbReference type="InterPro" id="IPR017927">
    <property type="entry name" value="FAD-bd_FR_type"/>
</dbReference>
<evidence type="ECO:0000259" key="3">
    <source>
        <dbReference type="PROSITE" id="PS50902"/>
    </source>
</evidence>
<dbReference type="Pfam" id="PF03929">
    <property type="entry name" value="PepSY_TM"/>
    <property type="match status" value="1"/>
</dbReference>
<reference evidence="6" key="1">
    <citation type="submission" date="2017-06" db="EMBL/GenBank/DDBJ databases">
        <title>Capnocytophaga spp. assemblies.</title>
        <authorList>
            <person name="Gulvik C.A."/>
        </authorList>
    </citation>
    <scope>NUCLEOTIDE SEQUENCE [LARGE SCALE GENOMIC DNA]</scope>
    <source>
        <strain evidence="6">KC1668</strain>
    </source>
</reference>
<dbReference type="InterPro" id="IPR001433">
    <property type="entry name" value="OxRdtase_FAD/NAD-bd"/>
</dbReference>
<dbReference type="SUPFAM" id="SSF63380">
    <property type="entry name" value="Riboflavin synthase domain-like"/>
    <property type="match status" value="1"/>
</dbReference>
<dbReference type="RefSeq" id="WP_095909116.1">
    <property type="nucleotide sequence ID" value="NZ_CP022385.1"/>
</dbReference>
<dbReference type="Gene3D" id="3.40.50.360">
    <property type="match status" value="1"/>
</dbReference>
<dbReference type="Pfam" id="PF00175">
    <property type="entry name" value="NAD_binding_1"/>
    <property type="match status" value="1"/>
</dbReference>
<dbReference type="SUPFAM" id="SSF52343">
    <property type="entry name" value="Ferredoxin reductase-like, C-terminal NADP-linked domain"/>
    <property type="match status" value="1"/>
</dbReference>
<dbReference type="PANTHER" id="PTHR19384">
    <property type="entry name" value="NITRIC OXIDE SYNTHASE-RELATED"/>
    <property type="match status" value="1"/>
</dbReference>
<dbReference type="InterPro" id="IPR039261">
    <property type="entry name" value="FNR_nucleotide-bd"/>
</dbReference>
<evidence type="ECO:0000313" key="5">
    <source>
        <dbReference type="EMBL" id="ATA84574.1"/>
    </source>
</evidence>
<evidence type="ECO:0000259" key="4">
    <source>
        <dbReference type="PROSITE" id="PS51384"/>
    </source>
</evidence>
<keyword evidence="6" id="KW-1185">Reference proteome</keyword>
<accession>A0ABM6MKG3</accession>
<sequence>MTRKLHLIFSLIAGVFILLGALTGAILAGESVYNQTLPYKSAAFESTTLAQTIAVLKEKNIDALKLTIDRNHFVQVETTEGEKLFIHPQSGEVIQGDYKPSKFIQFVKTLHRSLYMGKTGRVIMGVTALCLCVVALSGIWLIARKQQRWSRFFHKLPQEKFYNHYHSALGRWALVPIFIIALTGVYMTLETVGVFPKFKAEHNYDVSTLQETPAKPAKDFPVFQVPLAEVRQVEFPAFEDVEEVYKVDFIDKNIVVNQFTGEVISTSTSPYKGLAYLVRTLHIGKGHYLWATVLLLSCVALLFFLYSGFAMTLRKRKKGINNPFDKSECEYIVLVGTEGGTTRKFAVLFHNELLRLGKRSYLTDMNAYTRFAKAEQLIVFTCTYGDGEAPINATHFAHLWAKYPPSQPLAYSVLGFGSDTYPDFCKYAKEVDQILSATAQAECALPLHTVNDQDFSQFKAWATAWGMAQKLSLALPDDFSVQPQHKPLTFTVTEKTPVMDDDIFLIALRPSKKSSFVSGDLLGITPEDGRERLYSVAKYQGDVWLSVKLHSQGVVSNLLNNLQIGDTLQAALVANKHFHFPKKASQVVCIANGSGMAPFIGMIAENTKKKPITLIWGCRREASLEIYRPYIEQFTREGKIANYWQALSREGDKFYVQDILRREAPFFAELLKNKGIIMICGSVAMEKAVTEVLEAISREHLEKPLSYYQNKGQIKTDCY</sequence>
<dbReference type="PROSITE" id="PS51384">
    <property type="entry name" value="FAD_FR"/>
    <property type="match status" value="1"/>
</dbReference>
<feature type="transmembrane region" description="Helical" evidence="2">
    <location>
        <begin position="7"/>
        <end position="28"/>
    </location>
</feature>
<feature type="domain" description="FAD-binding FR-type" evidence="4">
    <location>
        <begin position="485"/>
        <end position="581"/>
    </location>
</feature>
<keyword evidence="1" id="KW-0285">Flavoprotein</keyword>
<dbReference type="EMBL" id="CP022385">
    <property type="protein sequence ID" value="ATA84574.1"/>
    <property type="molecule type" value="Genomic_DNA"/>
</dbReference>
<dbReference type="InterPro" id="IPR017938">
    <property type="entry name" value="Riboflavin_synthase-like_b-brl"/>
</dbReference>